<dbReference type="GO" id="GO:0016887">
    <property type="term" value="F:ATP hydrolysis activity"/>
    <property type="evidence" value="ECO:0007669"/>
    <property type="project" value="InterPro"/>
</dbReference>
<dbReference type="GO" id="GO:0022857">
    <property type="term" value="F:transmembrane transporter activity"/>
    <property type="evidence" value="ECO:0007669"/>
    <property type="project" value="TreeGrafter"/>
</dbReference>
<feature type="non-terminal residue" evidence="2">
    <location>
        <position position="150"/>
    </location>
</feature>
<dbReference type="GO" id="GO:0005524">
    <property type="term" value="F:ATP binding"/>
    <property type="evidence" value="ECO:0007669"/>
    <property type="project" value="InterPro"/>
</dbReference>
<dbReference type="InterPro" id="IPR027417">
    <property type="entry name" value="P-loop_NTPase"/>
</dbReference>
<evidence type="ECO:0000313" key="2">
    <source>
        <dbReference type="EMBL" id="SVB36273.1"/>
    </source>
</evidence>
<reference evidence="2" key="1">
    <citation type="submission" date="2018-05" db="EMBL/GenBank/DDBJ databases">
        <authorList>
            <person name="Lanie J.A."/>
            <person name="Ng W.-L."/>
            <person name="Kazmierczak K.M."/>
            <person name="Andrzejewski T.M."/>
            <person name="Davidsen T.M."/>
            <person name="Wayne K.J."/>
            <person name="Tettelin H."/>
            <person name="Glass J.I."/>
            <person name="Rusch D."/>
            <person name="Podicherti R."/>
            <person name="Tsui H.-C.T."/>
            <person name="Winkler M.E."/>
        </authorList>
    </citation>
    <scope>NUCLEOTIDE SEQUENCE</scope>
</reference>
<accession>A0A382DF72</accession>
<proteinExistence type="predicted"/>
<dbReference type="SUPFAM" id="SSF52540">
    <property type="entry name" value="P-loop containing nucleoside triphosphate hydrolases"/>
    <property type="match status" value="1"/>
</dbReference>
<name>A0A382DF72_9ZZZZ</name>
<dbReference type="EMBL" id="UINC01038780">
    <property type="protein sequence ID" value="SVB36273.1"/>
    <property type="molecule type" value="Genomic_DNA"/>
</dbReference>
<protein>
    <recommendedName>
        <fullName evidence="1">ABC transporter domain-containing protein</fullName>
    </recommendedName>
</protein>
<dbReference type="PANTHER" id="PTHR24220:SF86">
    <property type="entry name" value="ABC TRANSPORTER ABCH.1"/>
    <property type="match status" value="1"/>
</dbReference>
<dbReference type="GO" id="GO:0005886">
    <property type="term" value="C:plasma membrane"/>
    <property type="evidence" value="ECO:0007669"/>
    <property type="project" value="TreeGrafter"/>
</dbReference>
<dbReference type="InterPro" id="IPR015854">
    <property type="entry name" value="ABC_transpr_LolD-like"/>
</dbReference>
<dbReference type="PANTHER" id="PTHR24220">
    <property type="entry name" value="IMPORT ATP-BINDING PROTEIN"/>
    <property type="match status" value="1"/>
</dbReference>
<dbReference type="InterPro" id="IPR003439">
    <property type="entry name" value="ABC_transporter-like_ATP-bd"/>
</dbReference>
<evidence type="ECO:0000259" key="1">
    <source>
        <dbReference type="Pfam" id="PF00005"/>
    </source>
</evidence>
<dbReference type="Pfam" id="PF00005">
    <property type="entry name" value="ABC_tran"/>
    <property type="match status" value="1"/>
</dbReference>
<gene>
    <name evidence="2" type="ORF">METZ01_LOCUS189127</name>
</gene>
<organism evidence="2">
    <name type="scientific">marine metagenome</name>
    <dbReference type="NCBI Taxonomy" id="408172"/>
    <lineage>
        <taxon>unclassified sequences</taxon>
        <taxon>metagenomes</taxon>
        <taxon>ecological metagenomes</taxon>
    </lineage>
</organism>
<dbReference type="AlphaFoldDB" id="A0A382DF72"/>
<feature type="domain" description="ABC transporter" evidence="1">
    <location>
        <begin position="25"/>
        <end position="150"/>
    </location>
</feature>
<sequence>MKTPLIEAKNITKKVNSPEGVLSIVNDITLSVDKGQTVAIVGPSGSGKTTLLAILAGLDLPTSGSVSLCGHEITSMDEDARATIRGENVGFVFQSFHLLPKLSALDNVMLPLEIQGEDDAQNKAIRALSRVGLEARIKHLPKQLSGGEKQ</sequence>
<dbReference type="Gene3D" id="3.40.50.300">
    <property type="entry name" value="P-loop containing nucleotide triphosphate hydrolases"/>
    <property type="match status" value="1"/>
</dbReference>